<gene>
    <name evidence="2" type="ORF">H8F21_15830</name>
</gene>
<evidence type="ECO:0000256" key="1">
    <source>
        <dbReference type="SAM" id="Phobius"/>
    </source>
</evidence>
<keyword evidence="1" id="KW-0812">Transmembrane</keyword>
<comment type="caution">
    <text evidence="2">The sequence shown here is derived from an EMBL/GenBank/DDBJ whole genome shotgun (WGS) entry which is preliminary data.</text>
</comment>
<dbReference type="RefSeq" id="WP_203584946.1">
    <property type="nucleotide sequence ID" value="NZ_JACOPV010000009.1"/>
</dbReference>
<keyword evidence="1" id="KW-1133">Transmembrane helix</keyword>
<dbReference type="Proteomes" id="UP000745663">
    <property type="component" value="Unassembled WGS sequence"/>
</dbReference>
<evidence type="ECO:0000313" key="2">
    <source>
        <dbReference type="EMBL" id="MBM5459038.1"/>
    </source>
</evidence>
<sequence length="155" mass="16954">MFIFKTLIRDILAGNLNGLHSDNVQVLEGYLEEHQKQLPFEGLPNDTRTLMGRVQTLLGNHAAELNPLASQIREMLKINEPINRRQRFYTFGGFMFGIAGITFGVFTFIYPPTSAPEGGVPKSSAAITAPKVGQEAPTQEKPMVVCAPGVPVALE</sequence>
<organism evidence="2 3">
    <name type="scientific">Pseudomonas arcuscaelestis</name>
    <dbReference type="NCBI Taxonomy" id="2710591"/>
    <lineage>
        <taxon>Bacteria</taxon>
        <taxon>Pseudomonadati</taxon>
        <taxon>Pseudomonadota</taxon>
        <taxon>Gammaproteobacteria</taxon>
        <taxon>Pseudomonadales</taxon>
        <taxon>Pseudomonadaceae</taxon>
        <taxon>Pseudomonas</taxon>
    </lineage>
</organism>
<reference evidence="2 3" key="1">
    <citation type="submission" date="2020-08" db="EMBL/GenBank/DDBJ databases">
        <title>Description of novel Pseudomonas species.</title>
        <authorList>
            <person name="Duman M."/>
            <person name="Mulet M."/>
            <person name="Altun S."/>
            <person name="Saticioglu I.B."/>
            <person name="Lalucat J."/>
            <person name="Garcia-Valdes E."/>
        </authorList>
    </citation>
    <scope>NUCLEOTIDE SEQUENCE [LARGE SCALE GENOMIC DNA]</scope>
    <source>
        <strain evidence="2 3">P66</strain>
    </source>
</reference>
<keyword evidence="1" id="KW-0472">Membrane</keyword>
<protein>
    <recommendedName>
        <fullName evidence="4">Fis family transcriptional regulator</fullName>
    </recommendedName>
</protein>
<evidence type="ECO:0008006" key="4">
    <source>
        <dbReference type="Google" id="ProtNLM"/>
    </source>
</evidence>
<feature type="transmembrane region" description="Helical" evidence="1">
    <location>
        <begin position="88"/>
        <end position="110"/>
    </location>
</feature>
<keyword evidence="3" id="KW-1185">Reference proteome</keyword>
<proteinExistence type="predicted"/>
<dbReference type="EMBL" id="JACOPV010000009">
    <property type="protein sequence ID" value="MBM5459038.1"/>
    <property type="molecule type" value="Genomic_DNA"/>
</dbReference>
<accession>A0ABS2C119</accession>
<evidence type="ECO:0000313" key="3">
    <source>
        <dbReference type="Proteomes" id="UP000745663"/>
    </source>
</evidence>
<name>A0ABS2C119_9PSED</name>